<sequence length="26" mass="3050">MVVYHIFFNSNNIACVLLHVNLFLDL</sequence>
<evidence type="ECO:0000313" key="1">
    <source>
        <dbReference type="EMBL" id="MBX53393.1"/>
    </source>
</evidence>
<reference evidence="1" key="1">
    <citation type="submission" date="2018-02" db="EMBL/GenBank/DDBJ databases">
        <title>Rhizophora mucronata_Transcriptome.</title>
        <authorList>
            <person name="Meera S.P."/>
            <person name="Sreeshan A."/>
            <person name="Augustine A."/>
        </authorList>
    </citation>
    <scope>NUCLEOTIDE SEQUENCE</scope>
    <source>
        <tissue evidence="1">Leaf</tissue>
    </source>
</reference>
<dbReference type="EMBL" id="GGEC01072909">
    <property type="protein sequence ID" value="MBX53393.1"/>
    <property type="molecule type" value="Transcribed_RNA"/>
</dbReference>
<organism evidence="1">
    <name type="scientific">Rhizophora mucronata</name>
    <name type="common">Asiatic mangrove</name>
    <dbReference type="NCBI Taxonomy" id="61149"/>
    <lineage>
        <taxon>Eukaryota</taxon>
        <taxon>Viridiplantae</taxon>
        <taxon>Streptophyta</taxon>
        <taxon>Embryophyta</taxon>
        <taxon>Tracheophyta</taxon>
        <taxon>Spermatophyta</taxon>
        <taxon>Magnoliopsida</taxon>
        <taxon>eudicotyledons</taxon>
        <taxon>Gunneridae</taxon>
        <taxon>Pentapetalae</taxon>
        <taxon>rosids</taxon>
        <taxon>fabids</taxon>
        <taxon>Malpighiales</taxon>
        <taxon>Rhizophoraceae</taxon>
        <taxon>Rhizophora</taxon>
    </lineage>
</organism>
<proteinExistence type="predicted"/>
<protein>
    <submittedName>
        <fullName evidence="1">Uncharacterized protein</fullName>
    </submittedName>
</protein>
<name>A0A2P2PF83_RHIMU</name>
<dbReference type="AlphaFoldDB" id="A0A2P2PF83"/>
<accession>A0A2P2PF83</accession>